<dbReference type="GO" id="GO:0008713">
    <property type="term" value="F:ADP-heptose-lipopolysaccharide heptosyltransferase activity"/>
    <property type="evidence" value="ECO:0007669"/>
    <property type="project" value="TreeGrafter"/>
</dbReference>
<dbReference type="InterPro" id="IPR051199">
    <property type="entry name" value="LPS_LOS_Heptosyltrfase"/>
</dbReference>
<dbReference type="SUPFAM" id="SSF53756">
    <property type="entry name" value="UDP-Glycosyltransferase/glycogen phosphorylase"/>
    <property type="match status" value="1"/>
</dbReference>
<dbReference type="PANTHER" id="PTHR30160">
    <property type="entry name" value="TETRAACYLDISACCHARIDE 4'-KINASE-RELATED"/>
    <property type="match status" value="1"/>
</dbReference>
<dbReference type="AlphaFoldDB" id="A0A2W7RTJ2"/>
<dbReference type="RefSeq" id="WP_111295864.1">
    <property type="nucleotide sequence ID" value="NZ_QKZV01000006.1"/>
</dbReference>
<keyword evidence="4" id="KW-1185">Reference proteome</keyword>
<reference evidence="3 4" key="1">
    <citation type="submission" date="2018-06" db="EMBL/GenBank/DDBJ databases">
        <title>Genomic Encyclopedia of Archaeal and Bacterial Type Strains, Phase II (KMG-II): from individual species to whole genera.</title>
        <authorList>
            <person name="Goeker M."/>
        </authorList>
    </citation>
    <scope>NUCLEOTIDE SEQUENCE [LARGE SCALE GENOMIC DNA]</scope>
    <source>
        <strain evidence="3 4">DSM 23241</strain>
    </source>
</reference>
<organism evidence="3 4">
    <name type="scientific">Hydrotalea sandarakina</name>
    <dbReference type="NCBI Taxonomy" id="1004304"/>
    <lineage>
        <taxon>Bacteria</taxon>
        <taxon>Pseudomonadati</taxon>
        <taxon>Bacteroidota</taxon>
        <taxon>Chitinophagia</taxon>
        <taxon>Chitinophagales</taxon>
        <taxon>Chitinophagaceae</taxon>
        <taxon>Hydrotalea</taxon>
    </lineage>
</organism>
<dbReference type="Gene3D" id="3.40.50.2000">
    <property type="entry name" value="Glycogen Phosphorylase B"/>
    <property type="match status" value="2"/>
</dbReference>
<sequence length="334" mass="38019">MKKMLLIQTAFIGDVVLATALLEKIKLTHPEIKLHILVRKGNESLFDNHPYIEKVWIWNKKQSKYRNLFKLLFQIRNQKFDAVINVQRYAATAFLTVLSGAKETVGFNTHILSKFYTIAIQHQFNNTDRPLHEIERNQQLIAHFTGNEPAMPKLYYNQTVLASIQHLIQPPYICVAPASVWFTKQFPAEKWVEFLQKIPDDLLVYFLGGPSDFDLCSQIALQLASKHVVNLTGQISFLQSAALMQHAVMNYVNDSAPMHFASAVNAPVAAIFCSTIPNFGYGPLSTEKYIIEVNEKLNCRPCGLHGKKACPQKHFHCALHIQPEQLLQPLLQKL</sequence>
<dbReference type="Proteomes" id="UP000249720">
    <property type="component" value="Unassembled WGS sequence"/>
</dbReference>
<dbReference type="CDD" id="cd03789">
    <property type="entry name" value="GT9_LPS_heptosyltransferase"/>
    <property type="match status" value="1"/>
</dbReference>
<comment type="caution">
    <text evidence="3">The sequence shown here is derived from an EMBL/GenBank/DDBJ whole genome shotgun (WGS) entry which is preliminary data.</text>
</comment>
<evidence type="ECO:0000313" key="3">
    <source>
        <dbReference type="EMBL" id="PZX61850.1"/>
    </source>
</evidence>
<evidence type="ECO:0000256" key="1">
    <source>
        <dbReference type="ARBA" id="ARBA00022676"/>
    </source>
</evidence>
<dbReference type="Pfam" id="PF01075">
    <property type="entry name" value="Glyco_transf_9"/>
    <property type="match status" value="1"/>
</dbReference>
<dbReference type="EMBL" id="QKZV01000006">
    <property type="protein sequence ID" value="PZX61850.1"/>
    <property type="molecule type" value="Genomic_DNA"/>
</dbReference>
<keyword evidence="2 3" id="KW-0808">Transferase</keyword>
<proteinExistence type="predicted"/>
<dbReference type="PANTHER" id="PTHR30160:SF1">
    <property type="entry name" value="LIPOPOLYSACCHARIDE 1,2-N-ACETYLGLUCOSAMINETRANSFERASE-RELATED"/>
    <property type="match status" value="1"/>
</dbReference>
<gene>
    <name evidence="3" type="ORF">LX80_02011</name>
</gene>
<dbReference type="InterPro" id="IPR002201">
    <property type="entry name" value="Glyco_trans_9"/>
</dbReference>
<accession>A0A2W7RTJ2</accession>
<evidence type="ECO:0000313" key="4">
    <source>
        <dbReference type="Proteomes" id="UP000249720"/>
    </source>
</evidence>
<name>A0A2W7RTJ2_9BACT</name>
<evidence type="ECO:0000256" key="2">
    <source>
        <dbReference type="ARBA" id="ARBA00022679"/>
    </source>
</evidence>
<keyword evidence="1" id="KW-0328">Glycosyltransferase</keyword>
<dbReference type="GO" id="GO:0005829">
    <property type="term" value="C:cytosol"/>
    <property type="evidence" value="ECO:0007669"/>
    <property type="project" value="TreeGrafter"/>
</dbReference>
<protein>
    <submittedName>
        <fullName evidence="3">Heptosyltransferase-2</fullName>
    </submittedName>
</protein>
<dbReference type="GO" id="GO:0009244">
    <property type="term" value="P:lipopolysaccharide core region biosynthetic process"/>
    <property type="evidence" value="ECO:0007669"/>
    <property type="project" value="TreeGrafter"/>
</dbReference>
<dbReference type="OrthoDB" id="9768048at2"/>